<proteinExistence type="predicted"/>
<accession>A0A510HM64</accession>
<dbReference type="GO" id="GO:0015995">
    <property type="term" value="P:chlorophyll biosynthetic process"/>
    <property type="evidence" value="ECO:0007669"/>
    <property type="project" value="InterPro"/>
</dbReference>
<dbReference type="Pfam" id="PF00148">
    <property type="entry name" value="Oxidored_nitro"/>
    <property type="match status" value="1"/>
</dbReference>
<dbReference type="Pfam" id="PF08369">
    <property type="entry name" value="PCP_red"/>
    <property type="match status" value="1"/>
</dbReference>
<dbReference type="SUPFAM" id="SSF53807">
    <property type="entry name" value="Helical backbone' metal receptor"/>
    <property type="match status" value="1"/>
</dbReference>
<gene>
    <name evidence="3" type="primary">bchB</name>
    <name evidence="3" type="ORF">RxyAA322_29630</name>
</gene>
<dbReference type="InterPro" id="IPR050152">
    <property type="entry name" value="ChlB/BchB/BchZ"/>
</dbReference>
<dbReference type="Proteomes" id="UP000318065">
    <property type="component" value="Chromosome"/>
</dbReference>
<sequence length="480" mass="52341">MRLLRGVYEGPSGHGILHLAASLREAHAVLRALPGENYFPFFHADRRRDGSPAPLTLSPMWRRPDDTRAPGDLQRDLLRAAGRNPEARTLLLARSEAALLSGEEPPGELTLPPHPETGRGPHFIPCGWQVPGMAETEATELALEDVIRAHAVPQPRTAEPTANLFGPPALGRDAEAEYAEAERLLGLIGIGVNARVPLGAGEEELSRLTRAWVNVVLYREVAESATLYLQDEFGIPRVTTPMIGTSGTGAALRAAARVCEVEARTVRQAIWGELSRTAKLPWYARLAPPEVFEDRSVFIFGDFTYALGLGYALSREVGLRVAGCGTYMTHLERDFLFHASTFTDAAFAADDPEEVDRRIERSAPDLLVGTELEEEVAGSLGIPFLPFCPPAGERSFAPRPLMGYAGSSVLADALDGALRQVEEPPEEPGPPEISWTEEALEELAGVPVFLRGRARRLAEQRARELGSPEVTRGIFLESRF</sequence>
<feature type="domain" description="Nitrogenase/oxidoreductase component 1" evidence="1">
    <location>
        <begin position="134"/>
        <end position="418"/>
    </location>
</feature>
<dbReference type="InterPro" id="IPR000510">
    <property type="entry name" value="Nase/OxRdtase_comp1"/>
</dbReference>
<reference evidence="3" key="1">
    <citation type="journal article" date="2019" name="Microbiol. Resour. Announc.">
        <title>Complete Genome Sequence of Rubrobacter xylanophilus Strain AA3-22, Isolated from Arima Onsen in Japan.</title>
        <authorList>
            <person name="Tomariguchi N."/>
            <person name="Miyazaki K."/>
        </authorList>
    </citation>
    <scope>NUCLEOTIDE SEQUENCE [LARGE SCALE GENOMIC DNA]</scope>
    <source>
        <strain evidence="3">AA3-22</strain>
    </source>
</reference>
<dbReference type="OrthoDB" id="5717231at2"/>
<dbReference type="Gene3D" id="1.10.8.550">
    <property type="entry name" value="Proto-chlorophyllide reductase 57 kD subunit B"/>
    <property type="match status" value="1"/>
</dbReference>
<dbReference type="RefSeq" id="WP_143529036.1">
    <property type="nucleotide sequence ID" value="NZ_AP019791.1"/>
</dbReference>
<evidence type="ECO:0000313" key="3">
    <source>
        <dbReference type="EMBL" id="BBL81109.1"/>
    </source>
</evidence>
<protein>
    <submittedName>
        <fullName evidence="3">Light-independent protochlorophyllide reductase subunit B</fullName>
    </submittedName>
</protein>
<dbReference type="AlphaFoldDB" id="A0A510HM64"/>
<keyword evidence="4" id="KW-1185">Reference proteome</keyword>
<dbReference type="GO" id="GO:0016491">
    <property type="term" value="F:oxidoreductase activity"/>
    <property type="evidence" value="ECO:0007669"/>
    <property type="project" value="InterPro"/>
</dbReference>
<dbReference type="PANTHER" id="PTHR33712:SF7">
    <property type="entry name" value="LIGHT-INDEPENDENT PROTOCHLOROPHYLLIDE REDUCTASE SUBUNIT B"/>
    <property type="match status" value="1"/>
</dbReference>
<evidence type="ECO:0000259" key="2">
    <source>
        <dbReference type="Pfam" id="PF08369"/>
    </source>
</evidence>
<name>A0A510HM64_9ACTN</name>
<dbReference type="GO" id="GO:0015979">
    <property type="term" value="P:photosynthesis"/>
    <property type="evidence" value="ECO:0007669"/>
    <property type="project" value="InterPro"/>
</dbReference>
<organism evidence="3 4">
    <name type="scientific">Rubrobacter xylanophilus</name>
    <dbReference type="NCBI Taxonomy" id="49319"/>
    <lineage>
        <taxon>Bacteria</taxon>
        <taxon>Bacillati</taxon>
        <taxon>Actinomycetota</taxon>
        <taxon>Rubrobacteria</taxon>
        <taxon>Rubrobacterales</taxon>
        <taxon>Rubrobacteraceae</taxon>
        <taxon>Rubrobacter</taxon>
    </lineage>
</organism>
<evidence type="ECO:0000259" key="1">
    <source>
        <dbReference type="Pfam" id="PF00148"/>
    </source>
</evidence>
<feature type="domain" description="Light-independent protochlorophyllide reductase subunit B-like C-terminal" evidence="2">
    <location>
        <begin position="435"/>
        <end position="475"/>
    </location>
</feature>
<dbReference type="EMBL" id="AP019791">
    <property type="protein sequence ID" value="BBL81109.1"/>
    <property type="molecule type" value="Genomic_DNA"/>
</dbReference>
<dbReference type="PANTHER" id="PTHR33712">
    <property type="entry name" value="LIGHT-INDEPENDENT PROTOCHLOROPHYLLIDE REDUCTASE SUBUNIT B"/>
    <property type="match status" value="1"/>
</dbReference>
<dbReference type="InterPro" id="IPR013580">
    <property type="entry name" value="LI-POR_suB-like_C"/>
</dbReference>
<dbReference type="InterPro" id="IPR042298">
    <property type="entry name" value="P-CP_red_C"/>
</dbReference>
<dbReference type="Gene3D" id="3.40.50.1980">
    <property type="entry name" value="Nitrogenase molybdenum iron protein domain"/>
    <property type="match status" value="2"/>
</dbReference>
<evidence type="ECO:0000313" key="4">
    <source>
        <dbReference type="Proteomes" id="UP000318065"/>
    </source>
</evidence>